<evidence type="ECO:0000256" key="8">
    <source>
        <dbReference type="ARBA" id="ARBA00023065"/>
    </source>
</evidence>
<dbReference type="GO" id="GO:1902600">
    <property type="term" value="P:proton transmembrane transport"/>
    <property type="evidence" value="ECO:0007669"/>
    <property type="project" value="InterPro"/>
</dbReference>
<feature type="transmembrane region" description="Helical" evidence="11">
    <location>
        <begin position="6"/>
        <end position="28"/>
    </location>
</feature>
<dbReference type="GO" id="GO:0015297">
    <property type="term" value="F:antiporter activity"/>
    <property type="evidence" value="ECO:0007669"/>
    <property type="project" value="UniProtKB-KW"/>
</dbReference>
<gene>
    <name evidence="13" type="ORF">CQ12_27175</name>
</gene>
<evidence type="ECO:0000256" key="7">
    <source>
        <dbReference type="ARBA" id="ARBA00022989"/>
    </source>
</evidence>
<evidence type="ECO:0000256" key="6">
    <source>
        <dbReference type="ARBA" id="ARBA00022958"/>
    </source>
</evidence>
<feature type="region of interest" description="Disordered" evidence="10">
    <location>
        <begin position="576"/>
        <end position="599"/>
    </location>
</feature>
<dbReference type="GO" id="GO:0006813">
    <property type="term" value="P:potassium ion transport"/>
    <property type="evidence" value="ECO:0007669"/>
    <property type="project" value="UniProtKB-KW"/>
</dbReference>
<dbReference type="AlphaFoldDB" id="A0A0R3L1Z8"/>
<evidence type="ECO:0000256" key="2">
    <source>
        <dbReference type="ARBA" id="ARBA00022448"/>
    </source>
</evidence>
<keyword evidence="3" id="KW-0050">Antiport</keyword>
<name>A0A0R3L1Z8_9BRAD</name>
<keyword evidence="7 11" id="KW-1133">Transmembrane helix</keyword>
<keyword evidence="14" id="KW-1185">Reference proteome</keyword>
<keyword evidence="6" id="KW-0630">Potassium</keyword>
<reference evidence="13 14" key="1">
    <citation type="submission" date="2014-03" db="EMBL/GenBank/DDBJ databases">
        <title>Bradyrhizobium valentinum sp. nov., isolated from effective nodules of Lupinus mariae-josephae, a lupine endemic of basic-lime soils in Eastern Spain.</title>
        <authorList>
            <person name="Duran D."/>
            <person name="Rey L."/>
            <person name="Navarro A."/>
            <person name="Busquets A."/>
            <person name="Imperial J."/>
            <person name="Ruiz-Argueso T."/>
        </authorList>
    </citation>
    <scope>NUCLEOTIDE SEQUENCE [LARGE SCALE GENOMIC DNA]</scope>
    <source>
        <strain evidence="13 14">PAC68</strain>
    </source>
</reference>
<evidence type="ECO:0000256" key="9">
    <source>
        <dbReference type="ARBA" id="ARBA00023136"/>
    </source>
</evidence>
<feature type="transmembrane region" description="Helical" evidence="11">
    <location>
        <begin position="193"/>
        <end position="215"/>
    </location>
</feature>
<organism evidence="13 14">
    <name type="scientific">Bradyrhizobium jicamae</name>
    <dbReference type="NCBI Taxonomy" id="280332"/>
    <lineage>
        <taxon>Bacteria</taxon>
        <taxon>Pseudomonadati</taxon>
        <taxon>Pseudomonadota</taxon>
        <taxon>Alphaproteobacteria</taxon>
        <taxon>Hyphomicrobiales</taxon>
        <taxon>Nitrobacteraceae</taxon>
        <taxon>Bradyrhizobium</taxon>
    </lineage>
</organism>
<proteinExistence type="predicted"/>
<feature type="transmembrane region" description="Helical" evidence="11">
    <location>
        <begin position="130"/>
        <end position="151"/>
    </location>
</feature>
<feature type="transmembrane region" description="Helical" evidence="11">
    <location>
        <begin position="346"/>
        <end position="368"/>
    </location>
</feature>
<protein>
    <submittedName>
        <fullName evidence="13">Potassium transporter TrkA</fullName>
    </submittedName>
</protein>
<feature type="transmembrane region" description="Helical" evidence="11">
    <location>
        <begin position="222"/>
        <end position="243"/>
    </location>
</feature>
<feature type="domain" description="RCK N-terminal" evidence="12">
    <location>
        <begin position="419"/>
        <end position="536"/>
    </location>
</feature>
<dbReference type="InterPro" id="IPR003148">
    <property type="entry name" value="RCK_N"/>
</dbReference>
<keyword evidence="4" id="KW-0633">Potassium transport</keyword>
<dbReference type="InterPro" id="IPR006153">
    <property type="entry name" value="Cation/H_exchanger_TM"/>
</dbReference>
<dbReference type="EMBL" id="LLXZ01000161">
    <property type="protein sequence ID" value="KRR01928.1"/>
    <property type="molecule type" value="Genomic_DNA"/>
</dbReference>
<dbReference type="RefSeq" id="WP_057838331.1">
    <property type="nucleotide sequence ID" value="NZ_LLXZ01000161.1"/>
</dbReference>
<dbReference type="InterPro" id="IPR036291">
    <property type="entry name" value="NAD(P)-bd_dom_sf"/>
</dbReference>
<dbReference type="PANTHER" id="PTHR46157">
    <property type="entry name" value="K(+) EFFLUX ANTIPORTER 3, CHLOROPLASTIC"/>
    <property type="match status" value="1"/>
</dbReference>
<dbReference type="Proteomes" id="UP000050863">
    <property type="component" value="Unassembled WGS sequence"/>
</dbReference>
<dbReference type="PANTHER" id="PTHR46157:SF4">
    <property type="entry name" value="K(+) EFFLUX ANTIPORTER 3, CHLOROPLASTIC"/>
    <property type="match status" value="1"/>
</dbReference>
<evidence type="ECO:0000256" key="5">
    <source>
        <dbReference type="ARBA" id="ARBA00022692"/>
    </source>
</evidence>
<evidence type="ECO:0000259" key="12">
    <source>
        <dbReference type="PROSITE" id="PS51201"/>
    </source>
</evidence>
<dbReference type="STRING" id="280332.CQ12_27175"/>
<evidence type="ECO:0000256" key="1">
    <source>
        <dbReference type="ARBA" id="ARBA00004127"/>
    </source>
</evidence>
<dbReference type="InterPro" id="IPR038770">
    <property type="entry name" value="Na+/solute_symporter_sf"/>
</dbReference>
<evidence type="ECO:0000256" key="4">
    <source>
        <dbReference type="ARBA" id="ARBA00022538"/>
    </source>
</evidence>
<dbReference type="FunFam" id="3.40.50.720:FF:000036">
    <property type="entry name" value="Glutathione-regulated potassium-efflux system protein KefB"/>
    <property type="match status" value="1"/>
</dbReference>
<feature type="transmembrane region" description="Helical" evidence="11">
    <location>
        <begin position="163"/>
        <end position="187"/>
    </location>
</feature>
<feature type="transmembrane region" description="Helical" evidence="11">
    <location>
        <begin position="310"/>
        <end position="334"/>
    </location>
</feature>
<feature type="transmembrane region" description="Helical" evidence="11">
    <location>
        <begin position="280"/>
        <end position="298"/>
    </location>
</feature>
<comment type="subcellular location">
    <subcellularLocation>
        <location evidence="1">Endomembrane system</location>
        <topology evidence="1">Multi-pass membrane protein</topology>
    </subcellularLocation>
</comment>
<evidence type="ECO:0000313" key="13">
    <source>
        <dbReference type="EMBL" id="KRR01928.1"/>
    </source>
</evidence>
<dbReference type="Gene3D" id="1.20.1530.20">
    <property type="match status" value="1"/>
</dbReference>
<keyword evidence="8" id="KW-0406">Ion transport</keyword>
<accession>A0A0R3L1Z8</accession>
<feature type="transmembrane region" description="Helical" evidence="11">
    <location>
        <begin position="101"/>
        <end position="124"/>
    </location>
</feature>
<comment type="caution">
    <text evidence="13">The sequence shown here is derived from an EMBL/GenBank/DDBJ whole genome shotgun (WGS) entry which is preliminary data.</text>
</comment>
<feature type="transmembrane region" description="Helical" evidence="11">
    <location>
        <begin position="35"/>
        <end position="54"/>
    </location>
</feature>
<evidence type="ECO:0000256" key="11">
    <source>
        <dbReference type="SAM" id="Phobius"/>
    </source>
</evidence>
<sequence length="599" mass="62822">MTSTINVHVYSDALVLLGTAGVVIPLVRRFGFNPVLGYLGAGAILGPLGLGSFIDRFPSLYWFTVVDPANVSGIANLGVVFLLFLIGMELSYDRLRAMHRLIFGLGSLQIILSTVVIGLVAALAGSKAPVALILGVCLALSSTAIVVEILSRQKRLNTSAGRASFAVLLAQDLAVVPLLLFITIFGAGDSGSVIATLALALTNAAIALGVIVVVGRVVMRPLFRLVASVGMSDLFVATTLFVIVATGVAAALAGISMALGAFVAGLLLAETEFRKAIETAIDPFKGLLLGLFFFTVGMNIDFGQIARDPVWLIAGATGLIAVKSSILVFLARMFRLSWPASIEVGLLLGPGGEFAFVGIGMATTLGLIDANVSSFAVALTTLTMMLTPALAHVARQLAPIVREDKPLDPELSVTPSGGSGHAIVVGHGRVGQVVCAMLDRHQFKYTAVDNDAAAVPEQRRQGRTVFYGDATNPEFLKSCGLMEAAAVIVTINEARGIDEIVAQVRALRKDVLIVSRARDADHARHLYGIGVTDAVPETIEASLLLSEAALIGLGVAMGHVVASIHEKREEFRHELQQAAGSAGSASKPVAGTKRRRLLR</sequence>
<dbReference type="GO" id="GO:0005886">
    <property type="term" value="C:plasma membrane"/>
    <property type="evidence" value="ECO:0007669"/>
    <property type="project" value="TreeGrafter"/>
</dbReference>
<dbReference type="Pfam" id="PF00999">
    <property type="entry name" value="Na_H_Exchanger"/>
    <property type="match status" value="1"/>
</dbReference>
<feature type="transmembrane region" description="Helical" evidence="11">
    <location>
        <begin position="374"/>
        <end position="394"/>
    </location>
</feature>
<evidence type="ECO:0000313" key="14">
    <source>
        <dbReference type="Proteomes" id="UP000050863"/>
    </source>
</evidence>
<feature type="transmembrane region" description="Helical" evidence="11">
    <location>
        <begin position="74"/>
        <end position="92"/>
    </location>
</feature>
<dbReference type="GO" id="GO:0012505">
    <property type="term" value="C:endomembrane system"/>
    <property type="evidence" value="ECO:0007669"/>
    <property type="project" value="UniProtKB-SubCell"/>
</dbReference>
<dbReference type="OrthoDB" id="9781411at2"/>
<evidence type="ECO:0000256" key="10">
    <source>
        <dbReference type="SAM" id="MobiDB-lite"/>
    </source>
</evidence>
<dbReference type="PROSITE" id="PS51201">
    <property type="entry name" value="RCK_N"/>
    <property type="match status" value="1"/>
</dbReference>
<feature type="transmembrane region" description="Helical" evidence="11">
    <location>
        <begin position="249"/>
        <end position="268"/>
    </location>
</feature>
<keyword evidence="5 11" id="KW-0812">Transmembrane</keyword>
<keyword evidence="9 11" id="KW-0472">Membrane</keyword>
<dbReference type="Gene3D" id="3.40.50.720">
    <property type="entry name" value="NAD(P)-binding Rossmann-like Domain"/>
    <property type="match status" value="1"/>
</dbReference>
<evidence type="ECO:0000256" key="3">
    <source>
        <dbReference type="ARBA" id="ARBA00022449"/>
    </source>
</evidence>
<dbReference type="Pfam" id="PF02254">
    <property type="entry name" value="TrkA_N"/>
    <property type="match status" value="1"/>
</dbReference>
<dbReference type="SUPFAM" id="SSF51735">
    <property type="entry name" value="NAD(P)-binding Rossmann-fold domains"/>
    <property type="match status" value="1"/>
</dbReference>
<keyword evidence="2" id="KW-0813">Transport</keyword>